<evidence type="ECO:0000256" key="9">
    <source>
        <dbReference type="SAM" id="MobiDB-lite"/>
    </source>
</evidence>
<evidence type="ECO:0000256" key="7">
    <source>
        <dbReference type="ARBA" id="ARBA00023321"/>
    </source>
</evidence>
<evidence type="ECO:0000256" key="3">
    <source>
        <dbReference type="ARBA" id="ARBA00023015"/>
    </source>
</evidence>
<dbReference type="Proteomes" id="UP000019804">
    <property type="component" value="Unassembled WGS sequence"/>
</dbReference>
<dbReference type="GO" id="GO:0048315">
    <property type="term" value="P:conidium formation"/>
    <property type="evidence" value="ECO:0007669"/>
    <property type="project" value="UniProtKB-KW"/>
</dbReference>
<feature type="domain" description="TEA" evidence="10">
    <location>
        <begin position="133"/>
        <end position="207"/>
    </location>
</feature>
<evidence type="ECO:0000256" key="5">
    <source>
        <dbReference type="ARBA" id="ARBA00023163"/>
    </source>
</evidence>
<dbReference type="InterPro" id="IPR000818">
    <property type="entry name" value="TEA/ATTS_dom"/>
</dbReference>
<dbReference type="HOGENOM" id="CLU_356362_0_0_1"/>
<evidence type="ECO:0000256" key="1">
    <source>
        <dbReference type="ARBA" id="ARBA00004123"/>
    </source>
</evidence>
<dbReference type="InterPro" id="IPR050937">
    <property type="entry name" value="TEC1_TEAD_TF"/>
</dbReference>
<dbReference type="EMBL" id="KK088426">
    <property type="protein sequence ID" value="EYE94521.1"/>
    <property type="molecule type" value="Genomic_DNA"/>
</dbReference>
<dbReference type="GO" id="GO:0000978">
    <property type="term" value="F:RNA polymerase II cis-regulatory region sequence-specific DNA binding"/>
    <property type="evidence" value="ECO:0007669"/>
    <property type="project" value="TreeGrafter"/>
</dbReference>
<dbReference type="GeneID" id="63699590"/>
<comment type="subcellular location">
    <subcellularLocation>
        <location evidence="1">Nucleus</location>
    </subcellularLocation>
</comment>
<evidence type="ECO:0000313" key="11">
    <source>
        <dbReference type="EMBL" id="EYE94521.1"/>
    </source>
</evidence>
<dbReference type="RefSeq" id="XP_040638209.1">
    <property type="nucleotide sequence ID" value="XM_040784466.1"/>
</dbReference>
<reference evidence="12" key="1">
    <citation type="journal article" date="2014" name="Nat. Commun.">
        <title>Genomic adaptations of the halophilic Dead Sea filamentous fungus Eurotium rubrum.</title>
        <authorList>
            <person name="Kis-Papo T."/>
            <person name="Weig A.R."/>
            <person name="Riley R."/>
            <person name="Persoh D."/>
            <person name="Salamov A."/>
            <person name="Sun H."/>
            <person name="Lipzen A."/>
            <person name="Wasser S.P."/>
            <person name="Rambold G."/>
            <person name="Grigoriev I.V."/>
            <person name="Nevo E."/>
        </authorList>
    </citation>
    <scope>NUCLEOTIDE SEQUENCE [LARGE SCALE GENOMIC DNA]</scope>
    <source>
        <strain evidence="12">CBS 135680</strain>
    </source>
</reference>
<dbReference type="PRINTS" id="PR00065">
    <property type="entry name" value="TEADOMAIN"/>
</dbReference>
<evidence type="ECO:0000259" key="10">
    <source>
        <dbReference type="PROSITE" id="PS51088"/>
    </source>
</evidence>
<keyword evidence="7" id="KW-0749">Sporulation</keyword>
<dbReference type="Pfam" id="PF01285">
    <property type="entry name" value="TEA"/>
    <property type="match status" value="1"/>
</dbReference>
<keyword evidence="4" id="KW-0010">Activator</keyword>
<name>A0A017SCM2_ASPRC</name>
<gene>
    <name evidence="11" type="ORF">EURHEDRAFT_457923</name>
</gene>
<keyword evidence="6" id="KW-0539">Nucleus</keyword>
<evidence type="ECO:0000313" key="12">
    <source>
        <dbReference type="Proteomes" id="UP000019804"/>
    </source>
</evidence>
<protein>
    <submittedName>
        <fullName evidence="11">Transcription factor AbaA</fullName>
    </submittedName>
</protein>
<dbReference type="OrthoDB" id="10006572at2759"/>
<feature type="region of interest" description="Disordered" evidence="9">
    <location>
        <begin position="214"/>
        <end position="254"/>
    </location>
</feature>
<organism evidence="11 12">
    <name type="scientific">Aspergillus ruber (strain CBS 135680)</name>
    <dbReference type="NCBI Taxonomy" id="1388766"/>
    <lineage>
        <taxon>Eukaryota</taxon>
        <taxon>Fungi</taxon>
        <taxon>Dikarya</taxon>
        <taxon>Ascomycota</taxon>
        <taxon>Pezizomycotina</taxon>
        <taxon>Eurotiomycetes</taxon>
        <taxon>Eurotiomycetidae</taxon>
        <taxon>Eurotiales</taxon>
        <taxon>Aspergillaceae</taxon>
        <taxon>Aspergillus</taxon>
        <taxon>Aspergillus subgen. Aspergillus</taxon>
    </lineage>
</organism>
<comment type="similarity">
    <text evidence="2">Belongs to the TEC1 family.</text>
</comment>
<dbReference type="Gene3D" id="6.10.20.40">
    <property type="entry name" value="TEA/ATTS domain"/>
    <property type="match status" value="1"/>
</dbReference>
<accession>A0A017SCM2</accession>
<dbReference type="PROSITE" id="PS51088">
    <property type="entry name" value="TEA_2"/>
    <property type="match status" value="1"/>
</dbReference>
<dbReference type="PANTHER" id="PTHR11834:SF0">
    <property type="entry name" value="PROTEIN SCALLOPED"/>
    <property type="match status" value="1"/>
</dbReference>
<keyword evidence="7" id="KW-0183">Conidiation</keyword>
<keyword evidence="3" id="KW-0805">Transcription regulation</keyword>
<dbReference type="GO" id="GO:0005634">
    <property type="term" value="C:nucleus"/>
    <property type="evidence" value="ECO:0007669"/>
    <property type="project" value="UniProtKB-SubCell"/>
</dbReference>
<dbReference type="InterPro" id="IPR038096">
    <property type="entry name" value="TEA/ATTS_sf"/>
</dbReference>
<dbReference type="STRING" id="1388766.A0A017SCM2"/>
<evidence type="ECO:0000256" key="4">
    <source>
        <dbReference type="ARBA" id="ARBA00023159"/>
    </source>
</evidence>
<sequence length="801" mass="89346">MATDWHPDFLPQNQPALESVGGAHVDRALQNTSGNIQSYSDNLAAHHSDATGRDEQFQQLAYKYPHPPPAPAHPIHAPTNFHQQQALAARFQAKKLRRMNSVGHSSGGARRARSYLKSQKYLEYRARPRRDTGKDGEAVWSDELEDAFQQALEANPPMGRRKWSEQGKSYGRNELIAEYIYDATGKRRTRKQVSSHLQVLDSFLKGDPDWERLVREQSSERSGGTPQPTGPRWRSSLRSPVPSSYRPPAHNVYHDPLRPVQPYPAELPPPTHFTLGSNVHEPVNSQTIYGLNLDMWVTAPHQAHQVDKALHQYTRLQGDQNRPGAPPMPLESLVGWRTAFPHLSTLTSGAEGALDCDIILLEASLELMDDFPPPSSRLGIVLNLDFGHPIAGDVSMIEQMENWVCSTYLYENGQTILESHHNLKKPLSTQVQPLCESTWWVKRLTELTQDKRRDEDAGRHHAADERTRRYFRSLTAVTEIRATSPNPRRMSNQFHPQVNEEKRMAIVLWKFRQTRPNEVGTTTWKKLIPPPERTITNSPRAVSGIDLPPLSLEGLSMHRPAPPNVYQAPPPQPHDLLHGNSLPQPHWQLYQQPQESVGNMFNTTNSLDFLSSISRAEDGLGDRPAVTSVLDPFPSLQQPETSQPASLTGSTDAPVMLNAPEYHLPQPHLTGYGMGHDSHYIHSQHPVSNVQESSKFLNSILGNGPQPIDDMGHNHAAWSVPSTSISDDVGSNNYTHLQFQPSDHEVPVSRGPSHQANGLEGLVPPEWLEKMVGGVSGDPGMHGAGPDHANSSYNENIVEAV</sequence>
<dbReference type="SMART" id="SM00426">
    <property type="entry name" value="TEA"/>
    <property type="match status" value="1"/>
</dbReference>
<evidence type="ECO:0000256" key="8">
    <source>
        <dbReference type="PROSITE-ProRule" id="PRU00505"/>
    </source>
</evidence>
<evidence type="ECO:0000256" key="6">
    <source>
        <dbReference type="ARBA" id="ARBA00023242"/>
    </source>
</evidence>
<keyword evidence="12" id="KW-1185">Reference proteome</keyword>
<keyword evidence="5" id="KW-0804">Transcription</keyword>
<feature type="region of interest" description="Disordered" evidence="9">
    <location>
        <begin position="522"/>
        <end position="542"/>
    </location>
</feature>
<dbReference type="GO" id="GO:0005667">
    <property type="term" value="C:transcription regulator complex"/>
    <property type="evidence" value="ECO:0007669"/>
    <property type="project" value="TreeGrafter"/>
</dbReference>
<proteinExistence type="inferred from homology"/>
<feature type="region of interest" description="Disordered" evidence="9">
    <location>
        <begin position="781"/>
        <end position="801"/>
    </location>
</feature>
<dbReference type="PANTHER" id="PTHR11834">
    <property type="entry name" value="TRANSCRIPTIONAL ENHANCER FACTOR TEF RELATED"/>
    <property type="match status" value="1"/>
</dbReference>
<evidence type="ECO:0000256" key="2">
    <source>
        <dbReference type="ARBA" id="ARBA00008421"/>
    </source>
</evidence>
<dbReference type="GO" id="GO:0000981">
    <property type="term" value="F:DNA-binding transcription factor activity, RNA polymerase II-specific"/>
    <property type="evidence" value="ECO:0007669"/>
    <property type="project" value="TreeGrafter"/>
</dbReference>
<dbReference type="AlphaFoldDB" id="A0A017SCM2"/>
<feature type="DNA-binding region" description="TEA" evidence="8">
    <location>
        <begin position="133"/>
        <end position="207"/>
    </location>
</feature>
<dbReference type="PROSITE" id="PS00554">
    <property type="entry name" value="TEA_1"/>
    <property type="match status" value="1"/>
</dbReference>